<dbReference type="Gene3D" id="2.60.120.10">
    <property type="entry name" value="Jelly Rolls"/>
    <property type="match status" value="1"/>
</dbReference>
<dbReference type="EMBL" id="JBBEUB010000001">
    <property type="protein sequence ID" value="MEJ2901149.1"/>
    <property type="molecule type" value="Genomic_DNA"/>
</dbReference>
<comment type="caution">
    <text evidence="2">The sequence shown here is derived from an EMBL/GenBank/DDBJ whole genome shotgun (WGS) entry which is preliminary data.</text>
</comment>
<dbReference type="RefSeq" id="WP_172663633.1">
    <property type="nucleotide sequence ID" value="NZ_JABMKW010000020.1"/>
</dbReference>
<evidence type="ECO:0000259" key="1">
    <source>
        <dbReference type="PROSITE" id="PS50042"/>
    </source>
</evidence>
<accession>A0ABU8NH06</accession>
<evidence type="ECO:0000313" key="3">
    <source>
        <dbReference type="Proteomes" id="UP001378956"/>
    </source>
</evidence>
<proteinExistence type="predicted"/>
<keyword evidence="3" id="KW-1185">Reference proteome</keyword>
<dbReference type="CDD" id="cd00038">
    <property type="entry name" value="CAP_ED"/>
    <property type="match status" value="1"/>
</dbReference>
<dbReference type="InterPro" id="IPR014710">
    <property type="entry name" value="RmlC-like_jellyroll"/>
</dbReference>
<dbReference type="PROSITE" id="PS50042">
    <property type="entry name" value="CNMP_BINDING_3"/>
    <property type="match status" value="1"/>
</dbReference>
<gene>
    <name evidence="2" type="ORF">WAE58_01860</name>
</gene>
<protein>
    <submittedName>
        <fullName evidence="2">Crp/Fnr family transcriptional regulator</fullName>
    </submittedName>
</protein>
<sequence length="179" mass="20608">MDETQSFTFNLINSLKISEVKKTFSKGEFILKKGEIERNIYFVESGAVRVFLLSEYEEQSIRFGFEGSIINSLASYFSESPSEFYIEAIRKTTLRVLPKEKVSALVNGDLDSLAGYKSLLETVIIEQIEREVDLLTVSPTERLKRVLQRSPHLFQHVPLKYIASYLRMTPETLSRIRNS</sequence>
<dbReference type="InterPro" id="IPR000595">
    <property type="entry name" value="cNMP-bd_dom"/>
</dbReference>
<organism evidence="2 3">
    <name type="scientific">Pedobacter panaciterrae</name>
    <dbReference type="NCBI Taxonomy" id="363849"/>
    <lineage>
        <taxon>Bacteria</taxon>
        <taxon>Pseudomonadati</taxon>
        <taxon>Bacteroidota</taxon>
        <taxon>Sphingobacteriia</taxon>
        <taxon>Sphingobacteriales</taxon>
        <taxon>Sphingobacteriaceae</taxon>
        <taxon>Pedobacter</taxon>
    </lineage>
</organism>
<dbReference type="Proteomes" id="UP001378956">
    <property type="component" value="Unassembled WGS sequence"/>
</dbReference>
<feature type="domain" description="Cyclic nucleotide-binding" evidence="1">
    <location>
        <begin position="1"/>
        <end position="106"/>
    </location>
</feature>
<dbReference type="Pfam" id="PF00027">
    <property type="entry name" value="cNMP_binding"/>
    <property type="match status" value="1"/>
</dbReference>
<name>A0ABU8NH06_9SPHI</name>
<reference evidence="2 3" key="1">
    <citation type="submission" date="2024-03" db="EMBL/GenBank/DDBJ databases">
        <title>Sequence of Lycoming College Course Isolates.</title>
        <authorList>
            <person name="Plotts O."/>
            <person name="Newman J."/>
        </authorList>
    </citation>
    <scope>NUCLEOTIDE SEQUENCE [LARGE SCALE GENOMIC DNA]</scope>
    <source>
        <strain evidence="2 3">CJB-3</strain>
    </source>
</reference>
<dbReference type="InterPro" id="IPR018490">
    <property type="entry name" value="cNMP-bd_dom_sf"/>
</dbReference>
<dbReference type="SUPFAM" id="SSF51206">
    <property type="entry name" value="cAMP-binding domain-like"/>
    <property type="match status" value="1"/>
</dbReference>
<evidence type="ECO:0000313" key="2">
    <source>
        <dbReference type="EMBL" id="MEJ2901149.1"/>
    </source>
</evidence>